<proteinExistence type="predicted"/>
<dbReference type="PANTHER" id="PTHR42080">
    <property type="entry name" value="SRR1 DOMAIN-CONTAINING PROTEIN"/>
    <property type="match status" value="1"/>
</dbReference>
<dbReference type="Pfam" id="PF07985">
    <property type="entry name" value="SRR1"/>
    <property type="match status" value="1"/>
</dbReference>
<dbReference type="PANTHER" id="PTHR42080:SF1">
    <property type="entry name" value="SRR1-LIKE DOMAIN-CONTAINING PROTEIN"/>
    <property type="match status" value="1"/>
</dbReference>
<dbReference type="OrthoDB" id="5230585at2759"/>
<name>A0A4Q4MYR0_9PLEO</name>
<gene>
    <name evidence="2" type="ORF">AA0114_g426</name>
</gene>
<feature type="domain" description="SRR1-like" evidence="1">
    <location>
        <begin position="206"/>
        <end position="340"/>
    </location>
</feature>
<evidence type="ECO:0000259" key="1">
    <source>
        <dbReference type="Pfam" id="PF07985"/>
    </source>
</evidence>
<accession>A0A4Q4MYR0</accession>
<reference evidence="3" key="1">
    <citation type="journal article" date="2019" name="bioRxiv">
        <title>Genomics, evolutionary history and diagnostics of the Alternaria alternata species group including apple and Asian pear pathotypes.</title>
        <authorList>
            <person name="Armitage A.D."/>
            <person name="Cockerton H.M."/>
            <person name="Sreenivasaprasad S."/>
            <person name="Woodhall J.W."/>
            <person name="Lane C.R."/>
            <person name="Harrison R.J."/>
            <person name="Clarkson J.P."/>
        </authorList>
    </citation>
    <scope>NUCLEOTIDE SEQUENCE [LARGE SCALE GENOMIC DNA]</scope>
    <source>
        <strain evidence="3">FERA 1082</strain>
    </source>
</reference>
<dbReference type="InterPro" id="IPR012942">
    <property type="entry name" value="SRR1-like"/>
</dbReference>
<protein>
    <recommendedName>
        <fullName evidence="1">SRR1-like domain-containing protein</fullName>
    </recommendedName>
</protein>
<evidence type="ECO:0000313" key="3">
    <source>
        <dbReference type="Proteomes" id="UP000292402"/>
    </source>
</evidence>
<dbReference type="EMBL" id="PDXA01000001">
    <property type="protein sequence ID" value="RYN62166.1"/>
    <property type="molecule type" value="Genomic_DNA"/>
</dbReference>
<dbReference type="Proteomes" id="UP000292402">
    <property type="component" value="Unassembled WGS sequence"/>
</dbReference>
<sequence length="410" mass="45674">MAGAYPYGVQLASSGMNISTLPAASIWADTCAIDARQFRGLANQTLPFQIDDPLADVLYDVGLGSSNGSQIVVDIKAFMKSLGDRPFYSRSMLRHAADQLSRARNGLKITLTDCYGAKRVYPARDLSLPSQDFSLGYNGLHLLATAQSAPQGDHFSLDDMLPIYVRVGKKAKETTNLYDRVLQKVRMQNFERLWQWTPPRHILFDSLNRLKHTARITNIVCIGLGTLQMSDPRRANPTMQHIVASSIAQDLERIYEAEGTPVDTPITIIAQDPAYDELDRRALLDLPVPIKIVSDPEGFLAINESSLVFSSYPAVPVKQLVADLSSEAPDGKGPAALFVNRNPLEKAHGDVNLIRYDWDIERPYTDPHTSDYLRMLESYTQVFDGERLFGEGFRLTMPTSNGRDYVPGYE</sequence>
<comment type="caution">
    <text evidence="2">The sequence shown here is derived from an EMBL/GenBank/DDBJ whole genome shotgun (WGS) entry which is preliminary data.</text>
</comment>
<organism evidence="2 3">
    <name type="scientific">Alternaria tenuissima</name>
    <dbReference type="NCBI Taxonomy" id="119927"/>
    <lineage>
        <taxon>Eukaryota</taxon>
        <taxon>Fungi</taxon>
        <taxon>Dikarya</taxon>
        <taxon>Ascomycota</taxon>
        <taxon>Pezizomycotina</taxon>
        <taxon>Dothideomycetes</taxon>
        <taxon>Pleosporomycetidae</taxon>
        <taxon>Pleosporales</taxon>
        <taxon>Pleosporineae</taxon>
        <taxon>Pleosporaceae</taxon>
        <taxon>Alternaria</taxon>
        <taxon>Alternaria sect. Alternaria</taxon>
        <taxon>Alternaria alternata complex</taxon>
    </lineage>
</organism>
<evidence type="ECO:0000313" key="2">
    <source>
        <dbReference type="EMBL" id="RYN62166.1"/>
    </source>
</evidence>
<dbReference type="AlphaFoldDB" id="A0A4Q4MYR0"/>